<keyword evidence="2" id="KW-0732">Signal</keyword>
<evidence type="ECO:0000256" key="1">
    <source>
        <dbReference type="SAM" id="MobiDB-lite"/>
    </source>
</evidence>
<dbReference type="GO" id="GO:0003677">
    <property type="term" value="F:DNA binding"/>
    <property type="evidence" value="ECO:0007669"/>
    <property type="project" value="InterPro"/>
</dbReference>
<dbReference type="AlphaFoldDB" id="A0A1X9SW31"/>
<dbReference type="InterPro" id="IPR003583">
    <property type="entry name" value="Hlx-hairpin-Hlx_DNA-bd_motif"/>
</dbReference>
<feature type="domain" description="Helix-hairpin-helix DNA-binding motif class 1" evidence="3">
    <location>
        <begin position="55"/>
        <end position="74"/>
    </location>
</feature>
<name>A0A1X9SW31_9BACT</name>
<dbReference type="Pfam" id="PF12836">
    <property type="entry name" value="HHH_3"/>
    <property type="match status" value="1"/>
</dbReference>
<dbReference type="STRING" id="1660073.CSUIS_0491"/>
<feature type="signal peptide" evidence="2">
    <location>
        <begin position="1"/>
        <end position="16"/>
    </location>
</feature>
<dbReference type="PANTHER" id="PTHR21180:SF32">
    <property type="entry name" value="ENDONUCLEASE_EXONUCLEASE_PHOSPHATASE FAMILY DOMAIN-CONTAINING PROTEIN 1"/>
    <property type="match status" value="1"/>
</dbReference>
<dbReference type="PANTHER" id="PTHR21180">
    <property type="entry name" value="ENDONUCLEASE/EXONUCLEASE/PHOSPHATASE FAMILY DOMAIN-CONTAINING PROTEIN 1"/>
    <property type="match status" value="1"/>
</dbReference>
<reference evidence="5" key="1">
    <citation type="journal article" date="2017" name="Genome Biol. Evol.">
        <title>Comparative Genomic Analysis Identifies a Campylobacter Clade Deficient in Selenium Metabolism.</title>
        <authorList>
            <person name="Miller W.G."/>
            <person name="Yee E."/>
            <person name="Lopes B.S."/>
            <person name="Chapman M.H."/>
            <person name="Huynh S."/>
            <person name="Bono J.L."/>
            <person name="Parker C.T."/>
            <person name="Strachan N.J.C."/>
            <person name="Forbes K.J."/>
        </authorList>
    </citation>
    <scope>NUCLEOTIDE SEQUENCE [LARGE SCALE GENOMIC DNA]</scope>
    <source>
        <strain evidence="5">RM6137</strain>
    </source>
</reference>
<dbReference type="InterPro" id="IPR004509">
    <property type="entry name" value="Competence_ComEA_HhH"/>
</dbReference>
<organism evidence="4 5">
    <name type="scientific">Campylobacter porcelli</name>
    <dbReference type="NCBI Taxonomy" id="1660073"/>
    <lineage>
        <taxon>Bacteria</taxon>
        <taxon>Pseudomonadati</taxon>
        <taxon>Campylobacterota</taxon>
        <taxon>Epsilonproteobacteria</taxon>
        <taxon>Campylobacterales</taxon>
        <taxon>Campylobacteraceae</taxon>
        <taxon>Campylobacter</taxon>
    </lineage>
</organism>
<proteinExistence type="predicted"/>
<sequence>MKAIAIIALGANIMLAAVNINTASKSELMELPGIGEGKAKAIIDYRTKSKFKTIDEIKNVSGIGDKIYESIKVDLIVNGPTDTKNLKSTIKDKKPVKKDSNSTKK</sequence>
<evidence type="ECO:0000256" key="2">
    <source>
        <dbReference type="SAM" id="SignalP"/>
    </source>
</evidence>
<feature type="domain" description="Helix-hairpin-helix DNA-binding motif class 1" evidence="3">
    <location>
        <begin position="26"/>
        <end position="45"/>
    </location>
</feature>
<feature type="region of interest" description="Disordered" evidence="1">
    <location>
        <begin position="81"/>
        <end position="105"/>
    </location>
</feature>
<dbReference type="RefSeq" id="WP_180379402.1">
    <property type="nucleotide sequence ID" value="NZ_CP018789.1"/>
</dbReference>
<dbReference type="GO" id="GO:0015628">
    <property type="term" value="P:protein secretion by the type II secretion system"/>
    <property type="evidence" value="ECO:0007669"/>
    <property type="project" value="TreeGrafter"/>
</dbReference>
<dbReference type="InterPro" id="IPR051675">
    <property type="entry name" value="Endo/Exo/Phosphatase_dom_1"/>
</dbReference>
<dbReference type="GO" id="GO:0006281">
    <property type="term" value="P:DNA repair"/>
    <property type="evidence" value="ECO:0007669"/>
    <property type="project" value="InterPro"/>
</dbReference>
<evidence type="ECO:0000313" key="4">
    <source>
        <dbReference type="EMBL" id="ARR00329.1"/>
    </source>
</evidence>
<feature type="compositionally biased region" description="Basic and acidic residues" evidence="1">
    <location>
        <begin position="89"/>
        <end position="105"/>
    </location>
</feature>
<dbReference type="NCBIfam" id="TIGR00426">
    <property type="entry name" value="competence protein ComEA helix-hairpin-helix repeat region"/>
    <property type="match status" value="1"/>
</dbReference>
<evidence type="ECO:0000313" key="5">
    <source>
        <dbReference type="Proteomes" id="UP000194260"/>
    </source>
</evidence>
<gene>
    <name evidence="4" type="ORF">CSUIS_0491</name>
</gene>
<evidence type="ECO:0000259" key="3">
    <source>
        <dbReference type="SMART" id="SM00278"/>
    </source>
</evidence>
<feature type="chain" id="PRO_5012959772" evidence="2">
    <location>
        <begin position="17"/>
        <end position="105"/>
    </location>
</feature>
<dbReference type="Proteomes" id="UP000194260">
    <property type="component" value="Chromosome"/>
</dbReference>
<dbReference type="InterPro" id="IPR010994">
    <property type="entry name" value="RuvA_2-like"/>
</dbReference>
<protein>
    <submittedName>
        <fullName evidence="4">Putative ComE family competence protein</fullName>
    </submittedName>
</protein>
<accession>A0A1X9SW31</accession>
<dbReference type="GO" id="GO:0015627">
    <property type="term" value="C:type II protein secretion system complex"/>
    <property type="evidence" value="ECO:0007669"/>
    <property type="project" value="TreeGrafter"/>
</dbReference>
<dbReference type="Gene3D" id="1.10.150.320">
    <property type="entry name" value="Photosystem II 12 kDa extrinsic protein"/>
    <property type="match status" value="1"/>
</dbReference>
<dbReference type="SMART" id="SM00278">
    <property type="entry name" value="HhH1"/>
    <property type="match status" value="2"/>
</dbReference>
<dbReference type="SUPFAM" id="SSF47781">
    <property type="entry name" value="RuvA domain 2-like"/>
    <property type="match status" value="1"/>
</dbReference>
<dbReference type="KEGG" id="camy:CSUIS_0491"/>
<dbReference type="EMBL" id="CP018789">
    <property type="protein sequence ID" value="ARR00329.1"/>
    <property type="molecule type" value="Genomic_DNA"/>
</dbReference>